<dbReference type="AlphaFoldDB" id="A0A6J4TGE1"/>
<feature type="compositionally biased region" description="Low complexity" evidence="1">
    <location>
        <begin position="70"/>
        <end position="84"/>
    </location>
</feature>
<dbReference type="EMBL" id="CADCVQ010000148">
    <property type="protein sequence ID" value="CAA9522663.1"/>
    <property type="molecule type" value="Genomic_DNA"/>
</dbReference>
<proteinExistence type="predicted"/>
<protein>
    <submittedName>
        <fullName evidence="2">Uncharacterized protein</fullName>
    </submittedName>
</protein>
<evidence type="ECO:0000256" key="1">
    <source>
        <dbReference type="SAM" id="MobiDB-lite"/>
    </source>
</evidence>
<name>A0A6J4TGE1_9ACTN</name>
<feature type="compositionally biased region" description="Basic residues" evidence="1">
    <location>
        <begin position="24"/>
        <end position="33"/>
    </location>
</feature>
<feature type="non-terminal residue" evidence="2">
    <location>
        <position position="113"/>
    </location>
</feature>
<evidence type="ECO:0000313" key="2">
    <source>
        <dbReference type="EMBL" id="CAA9522663.1"/>
    </source>
</evidence>
<organism evidence="2">
    <name type="scientific">uncultured Solirubrobacteraceae bacterium</name>
    <dbReference type="NCBI Taxonomy" id="1162706"/>
    <lineage>
        <taxon>Bacteria</taxon>
        <taxon>Bacillati</taxon>
        <taxon>Actinomycetota</taxon>
        <taxon>Thermoleophilia</taxon>
        <taxon>Solirubrobacterales</taxon>
        <taxon>Solirubrobacteraceae</taxon>
        <taxon>environmental samples</taxon>
    </lineage>
</organism>
<feature type="region of interest" description="Disordered" evidence="1">
    <location>
        <begin position="1"/>
        <end position="113"/>
    </location>
</feature>
<accession>A0A6J4TGE1</accession>
<gene>
    <name evidence="2" type="ORF">AVDCRST_MAG67-3815</name>
</gene>
<sequence length="113" mass="12076">EPDRPASSAATLAPPHGATGAAVRSHRARRGPSRRACDRRRPSSLGDRRRRRDVPRRLHRGRRRGRGRWARAAPLAAGDPASPGCRAADGTPAAASDSRRPGSPEAPLRQSAL</sequence>
<reference evidence="2" key="1">
    <citation type="submission" date="2020-02" db="EMBL/GenBank/DDBJ databases">
        <authorList>
            <person name="Meier V. D."/>
        </authorList>
    </citation>
    <scope>NUCLEOTIDE SEQUENCE</scope>
    <source>
        <strain evidence="2">AVDCRST_MAG67</strain>
    </source>
</reference>
<feature type="non-terminal residue" evidence="2">
    <location>
        <position position="1"/>
    </location>
</feature>
<feature type="compositionally biased region" description="Basic residues" evidence="1">
    <location>
        <begin position="48"/>
        <end position="69"/>
    </location>
</feature>